<feature type="compositionally biased region" description="Basic and acidic residues" evidence="1">
    <location>
        <begin position="15"/>
        <end position="27"/>
    </location>
</feature>
<dbReference type="EMBL" id="UOEA01000083">
    <property type="protein sequence ID" value="VAV85198.1"/>
    <property type="molecule type" value="Genomic_DNA"/>
</dbReference>
<proteinExistence type="predicted"/>
<protein>
    <submittedName>
        <fullName evidence="2">Uncharacterized protein</fullName>
    </submittedName>
</protein>
<evidence type="ECO:0000313" key="2">
    <source>
        <dbReference type="EMBL" id="VAV85198.1"/>
    </source>
</evidence>
<evidence type="ECO:0000256" key="1">
    <source>
        <dbReference type="SAM" id="MobiDB-lite"/>
    </source>
</evidence>
<organism evidence="2">
    <name type="scientific">hydrothermal vent metagenome</name>
    <dbReference type="NCBI Taxonomy" id="652676"/>
    <lineage>
        <taxon>unclassified sequences</taxon>
        <taxon>metagenomes</taxon>
        <taxon>ecological metagenomes</taxon>
    </lineage>
</organism>
<reference evidence="2" key="1">
    <citation type="submission" date="2018-06" db="EMBL/GenBank/DDBJ databases">
        <authorList>
            <person name="Zhirakovskaya E."/>
        </authorList>
    </citation>
    <scope>NUCLEOTIDE SEQUENCE</scope>
</reference>
<gene>
    <name evidence="2" type="ORF">MNBD_DELTA01-1709</name>
</gene>
<feature type="region of interest" description="Disordered" evidence="1">
    <location>
        <begin position="1"/>
        <end position="27"/>
    </location>
</feature>
<dbReference type="AlphaFoldDB" id="A0A3B0RB50"/>
<sequence>MIDLPSVNPHSWKSIKQERATPHPKKDCDLKSFAGKGVIIKKVRQGLKIIQKKVYGPVVKIITTGP</sequence>
<name>A0A3B0RB50_9ZZZZ</name>
<accession>A0A3B0RB50</accession>